<evidence type="ECO:0000256" key="12">
    <source>
        <dbReference type="ARBA" id="ARBA00023128"/>
    </source>
</evidence>
<evidence type="ECO:0000256" key="14">
    <source>
        <dbReference type="ARBA" id="ARBA00031019"/>
    </source>
</evidence>
<keyword evidence="13 16" id="KW-0472">Membrane</keyword>
<keyword evidence="9" id="KW-0249">Electron transport</keyword>
<dbReference type="EMBL" id="KX087258">
    <property type="protein sequence ID" value="ARH54179.1"/>
    <property type="molecule type" value="Genomic_DNA"/>
</dbReference>
<evidence type="ECO:0000256" key="2">
    <source>
        <dbReference type="ARBA" id="ARBA00005698"/>
    </source>
</evidence>
<proteinExistence type="inferred from homology"/>
<keyword evidence="6" id="KW-0679">Respiratory chain</keyword>
<dbReference type="PANTHER" id="PTHR11435:SF1">
    <property type="entry name" value="NADH-UBIQUINONE OXIDOREDUCTASE CHAIN 6"/>
    <property type="match status" value="1"/>
</dbReference>
<accession>A0A343C2D6</accession>
<keyword evidence="12 17" id="KW-0496">Mitochondrion</keyword>
<dbReference type="GO" id="GO:0031966">
    <property type="term" value="C:mitochondrial membrane"/>
    <property type="evidence" value="ECO:0007669"/>
    <property type="project" value="UniProtKB-SubCell"/>
</dbReference>
<evidence type="ECO:0000256" key="8">
    <source>
        <dbReference type="ARBA" id="ARBA00022967"/>
    </source>
</evidence>
<keyword evidence="7 16" id="KW-0812">Transmembrane</keyword>
<keyword evidence="5" id="KW-0813">Transport</keyword>
<keyword evidence="11" id="KW-0520">NAD</keyword>
<organism evidence="17">
    <name type="scientific">Chrysomela populi</name>
    <name type="common">Poplar leaf beetle</name>
    <name type="synonym">Melasoma populi</name>
    <dbReference type="NCBI Taxonomy" id="154003"/>
    <lineage>
        <taxon>Eukaryota</taxon>
        <taxon>Metazoa</taxon>
        <taxon>Ecdysozoa</taxon>
        <taxon>Arthropoda</taxon>
        <taxon>Hexapoda</taxon>
        <taxon>Insecta</taxon>
        <taxon>Pterygota</taxon>
        <taxon>Neoptera</taxon>
        <taxon>Endopterygota</taxon>
        <taxon>Coleoptera</taxon>
        <taxon>Polyphaga</taxon>
        <taxon>Cucujiformia</taxon>
        <taxon>Chrysomeloidea</taxon>
        <taxon>Chrysomelidae</taxon>
        <taxon>Chrysomelinae</taxon>
        <taxon>Chrysomelini</taxon>
        <taxon>Chrysomela</taxon>
    </lineage>
</organism>
<evidence type="ECO:0000256" key="15">
    <source>
        <dbReference type="ARBA" id="ARBA00049551"/>
    </source>
</evidence>
<evidence type="ECO:0000256" key="16">
    <source>
        <dbReference type="SAM" id="Phobius"/>
    </source>
</evidence>
<evidence type="ECO:0000256" key="10">
    <source>
        <dbReference type="ARBA" id="ARBA00022989"/>
    </source>
</evidence>
<name>A0A343C2D6_CHRPP</name>
<evidence type="ECO:0000256" key="7">
    <source>
        <dbReference type="ARBA" id="ARBA00022692"/>
    </source>
</evidence>
<keyword evidence="10 16" id="KW-1133">Transmembrane helix</keyword>
<evidence type="ECO:0000256" key="6">
    <source>
        <dbReference type="ARBA" id="ARBA00022660"/>
    </source>
</evidence>
<evidence type="ECO:0000256" key="13">
    <source>
        <dbReference type="ARBA" id="ARBA00023136"/>
    </source>
</evidence>
<feature type="transmembrane region" description="Helical" evidence="16">
    <location>
        <begin position="46"/>
        <end position="69"/>
    </location>
</feature>
<dbReference type="AlphaFoldDB" id="A0A343C2D6"/>
<geneLocation type="mitochondrion" evidence="17"/>
<feature type="transmembrane region" description="Helical" evidence="16">
    <location>
        <begin position="21"/>
        <end position="40"/>
    </location>
</feature>
<protein>
    <recommendedName>
        <fullName evidence="4">NADH-ubiquinone oxidoreductase chain 6</fullName>
        <ecNumber evidence="3">7.1.1.2</ecNumber>
    </recommendedName>
    <alternativeName>
        <fullName evidence="14">NADH dehydrogenase subunit 6</fullName>
    </alternativeName>
</protein>
<evidence type="ECO:0000256" key="5">
    <source>
        <dbReference type="ARBA" id="ARBA00022448"/>
    </source>
</evidence>
<evidence type="ECO:0000256" key="3">
    <source>
        <dbReference type="ARBA" id="ARBA00012944"/>
    </source>
</evidence>
<dbReference type="GO" id="GO:0008137">
    <property type="term" value="F:NADH dehydrogenase (ubiquinone) activity"/>
    <property type="evidence" value="ECO:0007669"/>
    <property type="project" value="UniProtKB-EC"/>
</dbReference>
<comment type="similarity">
    <text evidence="2">Belongs to the complex I subunit 6 family.</text>
</comment>
<gene>
    <name evidence="17" type="primary">nad6</name>
</gene>
<dbReference type="InterPro" id="IPR050269">
    <property type="entry name" value="ComplexI_Subunit6"/>
</dbReference>
<feature type="transmembrane region" description="Helical" evidence="16">
    <location>
        <begin position="135"/>
        <end position="155"/>
    </location>
</feature>
<evidence type="ECO:0000313" key="17">
    <source>
        <dbReference type="EMBL" id="ARH54179.1"/>
    </source>
</evidence>
<keyword evidence="8" id="KW-1278">Translocase</keyword>
<comment type="subcellular location">
    <subcellularLocation>
        <location evidence="1">Mitochondrion membrane</location>
        <topology evidence="1">Multi-pass membrane protein</topology>
    </subcellularLocation>
</comment>
<dbReference type="PANTHER" id="PTHR11435">
    <property type="entry name" value="NADH UBIQUINONE OXIDOREDUCTASE SUBUNIT ND6"/>
    <property type="match status" value="1"/>
</dbReference>
<dbReference type="EC" id="7.1.1.2" evidence="3"/>
<evidence type="ECO:0000256" key="11">
    <source>
        <dbReference type="ARBA" id="ARBA00023027"/>
    </source>
</evidence>
<evidence type="ECO:0000256" key="4">
    <source>
        <dbReference type="ARBA" id="ARBA00021095"/>
    </source>
</evidence>
<feature type="transmembrane region" description="Helical" evidence="16">
    <location>
        <begin position="81"/>
        <end position="103"/>
    </location>
</feature>
<evidence type="ECO:0000256" key="1">
    <source>
        <dbReference type="ARBA" id="ARBA00004225"/>
    </source>
</evidence>
<comment type="catalytic activity">
    <reaction evidence="15">
        <text>a ubiquinone + NADH + 5 H(+)(in) = a ubiquinol + NAD(+) + 4 H(+)(out)</text>
        <dbReference type="Rhea" id="RHEA:29091"/>
        <dbReference type="Rhea" id="RHEA-COMP:9565"/>
        <dbReference type="Rhea" id="RHEA-COMP:9566"/>
        <dbReference type="ChEBI" id="CHEBI:15378"/>
        <dbReference type="ChEBI" id="CHEBI:16389"/>
        <dbReference type="ChEBI" id="CHEBI:17976"/>
        <dbReference type="ChEBI" id="CHEBI:57540"/>
        <dbReference type="ChEBI" id="CHEBI:57945"/>
        <dbReference type="EC" id="7.1.1.2"/>
    </reaction>
</comment>
<evidence type="ECO:0000256" key="9">
    <source>
        <dbReference type="ARBA" id="ARBA00022982"/>
    </source>
</evidence>
<reference evidence="17" key="1">
    <citation type="submission" date="2016-04" db="EMBL/GenBank/DDBJ databases">
        <title>Mitochondria of beetle species.</title>
        <authorList>
            <person name="Hunter A."/>
            <person name="Moriniere J."/>
            <person name="Tang P."/>
            <person name="Linard B."/>
            <person name="Crampton-Platt A."/>
            <person name="Vogler A.P."/>
        </authorList>
    </citation>
    <scope>NUCLEOTIDE SEQUENCE</scope>
</reference>
<sequence length="166" mass="19997">MLIFNSMWLMSMMIMFLNHPLSLGMILLMQTIMTSLLTGMLNTNYWFSYILFLIMIGGMLILFIYMTSIASNEKFKFSYKLIMMFMLFMTIIMIMLLMDYYYFNMKMNLSDQLNQNNLNNFKLSMNKYMNYPQNLIMLMMIMYLLITLIMVVKITNVHYGPLRQKY</sequence>